<feature type="region of interest" description="Disordered" evidence="1">
    <location>
        <begin position="99"/>
        <end position="166"/>
    </location>
</feature>
<feature type="region of interest" description="Disordered" evidence="1">
    <location>
        <begin position="28"/>
        <end position="48"/>
    </location>
</feature>
<feature type="compositionally biased region" description="Basic residues" evidence="1">
    <location>
        <begin position="110"/>
        <end position="159"/>
    </location>
</feature>
<proteinExistence type="predicted"/>
<keyword evidence="3" id="KW-1185">Reference proteome</keyword>
<organism evidence="2 3">
    <name type="scientific">Mytilus coruscus</name>
    <name type="common">Sea mussel</name>
    <dbReference type="NCBI Taxonomy" id="42192"/>
    <lineage>
        <taxon>Eukaryota</taxon>
        <taxon>Metazoa</taxon>
        <taxon>Spiralia</taxon>
        <taxon>Lophotrochozoa</taxon>
        <taxon>Mollusca</taxon>
        <taxon>Bivalvia</taxon>
        <taxon>Autobranchia</taxon>
        <taxon>Pteriomorphia</taxon>
        <taxon>Mytilida</taxon>
        <taxon>Mytiloidea</taxon>
        <taxon>Mytilidae</taxon>
        <taxon>Mytilinae</taxon>
        <taxon>Mytilus</taxon>
    </lineage>
</organism>
<dbReference type="AlphaFoldDB" id="A0A6J8AKY9"/>
<protein>
    <submittedName>
        <fullName evidence="2">Uncharacterized protein</fullName>
    </submittedName>
</protein>
<evidence type="ECO:0000313" key="3">
    <source>
        <dbReference type="Proteomes" id="UP000507470"/>
    </source>
</evidence>
<name>A0A6J8AKY9_MYTCO</name>
<dbReference type="EMBL" id="CACVKT020001498">
    <property type="protein sequence ID" value="CAC5368674.1"/>
    <property type="molecule type" value="Genomic_DNA"/>
</dbReference>
<sequence length="166" mass="19008">MDSNKMYVPDIQKWINFYQNSTKEIHNSYPEHKGGQTRQIGGSLTGGERSVVVPIEKRSNTTNEQGPVTLKLVSPSQQVVEQAKSELATVRKGIKRKTASKLISNSEKRRIVKTTRKHRQKRQRVTVKRLKTKKTKSKPKKKNKPRSVKKLSLKTKKRGSFNDILS</sequence>
<reference evidence="2 3" key="1">
    <citation type="submission" date="2020-06" db="EMBL/GenBank/DDBJ databases">
        <authorList>
            <person name="Li R."/>
            <person name="Bekaert M."/>
        </authorList>
    </citation>
    <scope>NUCLEOTIDE SEQUENCE [LARGE SCALE GENOMIC DNA]</scope>
    <source>
        <strain evidence="3">wild</strain>
    </source>
</reference>
<accession>A0A6J8AKY9</accession>
<evidence type="ECO:0000313" key="2">
    <source>
        <dbReference type="EMBL" id="CAC5368674.1"/>
    </source>
</evidence>
<gene>
    <name evidence="2" type="ORF">MCOR_8153</name>
</gene>
<dbReference type="OrthoDB" id="6176483at2759"/>
<evidence type="ECO:0000256" key="1">
    <source>
        <dbReference type="SAM" id="MobiDB-lite"/>
    </source>
</evidence>
<dbReference type="Proteomes" id="UP000507470">
    <property type="component" value="Unassembled WGS sequence"/>
</dbReference>